<sequence>MSLGTLIAGYRRAVADAVKLGGKSVPVAWAQVLYARLVHGFGPFYYAQFSLYRVPAGAWGSFVESVEVNACTRRMNAAGQRLVTDKLQFHAWLTAAGVPTIPILGVLAGPGASPSAEGFAVFSDAESFGRAADGFPDGLFFKTVDGAHGDGAFPAVRRGSGWCFAGREGTAADLFEHCMAHPAGHSGWLVQPLIRPCAELAAGLMPRALGTVRIVTLLRGGTVHLLAGLLKIPVGDSVTDNFSEGASGNLVVPVDLQTGTLGAGVMSRHRDWPTMVTLDRHPDTGCRISGFQLPFWDDTIGLIRRTQLGLREAPTLGWDVALTDGGPLIVEANAGYGVELHQVAEQRGMRRELSAILEARA</sequence>
<dbReference type="RefSeq" id="WP_136384685.1">
    <property type="nucleotide sequence ID" value="NZ_SSOD01000006.1"/>
</dbReference>
<feature type="domain" description="Alpha-L-glutamate ligase-related protein ATP-grasp" evidence="1">
    <location>
        <begin position="81"/>
        <end position="356"/>
    </location>
</feature>
<dbReference type="Proteomes" id="UP000307956">
    <property type="component" value="Unassembled WGS sequence"/>
</dbReference>
<comment type="caution">
    <text evidence="2">The sequence shown here is derived from an EMBL/GenBank/DDBJ whole genome shotgun (WGS) entry which is preliminary data.</text>
</comment>
<reference evidence="2 3" key="1">
    <citation type="submission" date="2019-04" db="EMBL/GenBank/DDBJ databases">
        <title>Azoarcus rhizosphaerae sp. nov. isolated from rhizosphere of Ficus religiosa.</title>
        <authorList>
            <person name="Lin S.-Y."/>
            <person name="Hameed A."/>
            <person name="Hsu Y.-H."/>
            <person name="Young C.-C."/>
        </authorList>
    </citation>
    <scope>NUCLEOTIDE SEQUENCE [LARGE SCALE GENOMIC DNA]</scope>
    <source>
        <strain evidence="2 3">CC-YHH848</strain>
    </source>
</reference>
<accession>A0A4S4APP8</accession>
<evidence type="ECO:0000313" key="3">
    <source>
        <dbReference type="Proteomes" id="UP000307956"/>
    </source>
</evidence>
<dbReference type="Pfam" id="PF14397">
    <property type="entry name" value="ATPgrasp_ST"/>
    <property type="match status" value="1"/>
</dbReference>
<dbReference type="InterPro" id="IPR039523">
    <property type="entry name" value="RimK-rel_E_lig_ATP-grasp"/>
</dbReference>
<gene>
    <name evidence="2" type="ORF">E6O51_09150</name>
</gene>
<dbReference type="AlphaFoldDB" id="A0A4S4APP8"/>
<proteinExistence type="predicted"/>
<name>A0A4S4APP8_9RHOO</name>
<dbReference type="OrthoDB" id="8736147at2"/>
<keyword evidence="3" id="KW-1185">Reference proteome</keyword>
<protein>
    <recommendedName>
        <fullName evidence="1">Alpha-L-glutamate ligase-related protein ATP-grasp domain-containing protein</fullName>
    </recommendedName>
</protein>
<evidence type="ECO:0000313" key="2">
    <source>
        <dbReference type="EMBL" id="THF61611.1"/>
    </source>
</evidence>
<evidence type="ECO:0000259" key="1">
    <source>
        <dbReference type="Pfam" id="PF14397"/>
    </source>
</evidence>
<dbReference type="EMBL" id="SSOD01000006">
    <property type="protein sequence ID" value="THF61611.1"/>
    <property type="molecule type" value="Genomic_DNA"/>
</dbReference>
<organism evidence="2 3">
    <name type="scientific">Pseudothauera rhizosphaerae</name>
    <dbReference type="NCBI Taxonomy" id="2565932"/>
    <lineage>
        <taxon>Bacteria</taxon>
        <taxon>Pseudomonadati</taxon>
        <taxon>Pseudomonadota</taxon>
        <taxon>Betaproteobacteria</taxon>
        <taxon>Rhodocyclales</taxon>
        <taxon>Zoogloeaceae</taxon>
        <taxon>Pseudothauera</taxon>
    </lineage>
</organism>